<dbReference type="Proteomes" id="UP000478052">
    <property type="component" value="Unassembled WGS sequence"/>
</dbReference>
<comment type="caution">
    <text evidence="1">The sequence shown here is derived from an EMBL/GenBank/DDBJ whole genome shotgun (WGS) entry which is preliminary data.</text>
</comment>
<evidence type="ECO:0000313" key="2">
    <source>
        <dbReference type="Proteomes" id="UP000478052"/>
    </source>
</evidence>
<name>A0A6G0YXV2_APHCR</name>
<sequence>MVELYVICGAPQGTTLSHTLFNIHINQLNYLNTHGKLVCYADDTVPFVEGQSWYEVFASIEMCHNLKWKNHIQYITNKLRKLMYAFKTLTDILEFKTIIVVHQALIESIISYGISIWGGTYDITIDP</sequence>
<gene>
    <name evidence="1" type="ORF">FWK35_00024275</name>
</gene>
<accession>A0A6G0YXV2</accession>
<proteinExistence type="predicted"/>
<dbReference type="OrthoDB" id="445826at2759"/>
<protein>
    <submittedName>
        <fullName evidence="1">Zinc finger and BTB domain-containing protein 14-like</fullName>
    </submittedName>
</protein>
<dbReference type="EMBL" id="VUJU01001988">
    <property type="protein sequence ID" value="KAF0762995.1"/>
    <property type="molecule type" value="Genomic_DNA"/>
</dbReference>
<evidence type="ECO:0000313" key="1">
    <source>
        <dbReference type="EMBL" id="KAF0762995.1"/>
    </source>
</evidence>
<dbReference type="AlphaFoldDB" id="A0A6G0YXV2"/>
<organism evidence="1 2">
    <name type="scientific">Aphis craccivora</name>
    <name type="common">Cowpea aphid</name>
    <dbReference type="NCBI Taxonomy" id="307492"/>
    <lineage>
        <taxon>Eukaryota</taxon>
        <taxon>Metazoa</taxon>
        <taxon>Ecdysozoa</taxon>
        <taxon>Arthropoda</taxon>
        <taxon>Hexapoda</taxon>
        <taxon>Insecta</taxon>
        <taxon>Pterygota</taxon>
        <taxon>Neoptera</taxon>
        <taxon>Paraneoptera</taxon>
        <taxon>Hemiptera</taxon>
        <taxon>Sternorrhyncha</taxon>
        <taxon>Aphidomorpha</taxon>
        <taxon>Aphidoidea</taxon>
        <taxon>Aphididae</taxon>
        <taxon>Aphidini</taxon>
        <taxon>Aphis</taxon>
        <taxon>Aphis</taxon>
    </lineage>
</organism>
<keyword evidence="2" id="KW-1185">Reference proteome</keyword>
<reference evidence="1 2" key="1">
    <citation type="submission" date="2019-08" db="EMBL/GenBank/DDBJ databases">
        <title>Whole genome of Aphis craccivora.</title>
        <authorList>
            <person name="Voronova N.V."/>
            <person name="Shulinski R.S."/>
            <person name="Bandarenka Y.V."/>
            <person name="Zhorov D.G."/>
            <person name="Warner D."/>
        </authorList>
    </citation>
    <scope>NUCLEOTIDE SEQUENCE [LARGE SCALE GENOMIC DNA]</scope>
    <source>
        <strain evidence="1">180601</strain>
        <tissue evidence="1">Whole Body</tissue>
    </source>
</reference>